<evidence type="ECO:0000313" key="3">
    <source>
        <dbReference type="Proteomes" id="UP000682928"/>
    </source>
</evidence>
<evidence type="ECO:0000256" key="1">
    <source>
        <dbReference type="SAM" id="MobiDB-lite"/>
    </source>
</evidence>
<name>A0AA86IVE2_9ENTR</name>
<gene>
    <name evidence="2" type="ORF">ENKO_43790</name>
</gene>
<dbReference type="AlphaFoldDB" id="A0AA86IVE2"/>
<dbReference type="EMBL" id="AP024591">
    <property type="protein sequence ID" value="BCU57785.1"/>
    <property type="molecule type" value="Genomic_DNA"/>
</dbReference>
<sequence>MNTQNVNVKTAAHESSRKMGGAGQKPVTFMQCLDLFYYVQEHAMHQKQPTFFVPPAGGDLICFNREDNAVTVLVWAVDGWPVAASIPQDQFMAVLSGIPA</sequence>
<proteinExistence type="predicted"/>
<protein>
    <submittedName>
        <fullName evidence="2">Uncharacterized protein</fullName>
    </submittedName>
</protein>
<keyword evidence="2" id="KW-0614">Plasmid</keyword>
<geneLocation type="plasmid" evidence="2 3">
    <name>pENKO-1</name>
</geneLocation>
<dbReference type="RefSeq" id="WP_140419642.1">
    <property type="nucleotide sequence ID" value="NZ_AP024591.1"/>
</dbReference>
<accession>A0AA86IVE2</accession>
<dbReference type="Proteomes" id="UP000682928">
    <property type="component" value="Plasmid pENKO-1"/>
</dbReference>
<feature type="region of interest" description="Disordered" evidence="1">
    <location>
        <begin position="1"/>
        <end position="23"/>
    </location>
</feature>
<reference evidence="2" key="1">
    <citation type="submission" date="2021-04" db="EMBL/GenBank/DDBJ databases">
        <title>Difference and commonality of drug resistance evolution in various bacteria. and drug sensitivity profiles.</title>
        <authorList>
            <person name="Maeda T."/>
            <person name="Shibai A."/>
            <person name="Kawada K."/>
            <person name="Kotani H."/>
            <person name="Tarusawa Y."/>
            <person name="Tanabe K."/>
            <person name="Furusawa C."/>
        </authorList>
    </citation>
    <scope>NUCLEOTIDE SEQUENCE</scope>
    <source>
        <strain evidence="2">JCM 8580</strain>
        <plasmid evidence="2">pENKO-1</plasmid>
    </source>
</reference>
<organism evidence="2 3">
    <name type="scientific">Enterobacter kobei</name>
    <dbReference type="NCBI Taxonomy" id="208224"/>
    <lineage>
        <taxon>Bacteria</taxon>
        <taxon>Pseudomonadati</taxon>
        <taxon>Pseudomonadota</taxon>
        <taxon>Gammaproteobacteria</taxon>
        <taxon>Enterobacterales</taxon>
        <taxon>Enterobacteriaceae</taxon>
        <taxon>Enterobacter</taxon>
        <taxon>Enterobacter cloacae complex</taxon>
    </lineage>
</organism>
<evidence type="ECO:0000313" key="2">
    <source>
        <dbReference type="EMBL" id="BCU57785.1"/>
    </source>
</evidence>